<evidence type="ECO:0000313" key="5">
    <source>
        <dbReference type="Proteomes" id="UP001215712"/>
    </source>
</evidence>
<dbReference type="Gene3D" id="3.40.50.12780">
    <property type="entry name" value="N-terminal domain of ligase-like"/>
    <property type="match status" value="1"/>
</dbReference>
<dbReference type="InterPro" id="IPR020845">
    <property type="entry name" value="AMP-binding_CS"/>
</dbReference>
<sequence>MGSIGTEDRLATHIVDGIAKDFPNTLYCIQPESKNEATVWHKITYSAFANAVNRISYWIDENLRGKPDGQVLAYIGANDLRYSIFMLACMKTGHQALLLSTRNSQVASRHLLEETKCSIIVDGTEKSLIQQMVDELVTSCADMPLQRWFIASLWDLFSPELERGKPYPHEKSFADLEDTPAIIIHSSGTTGHPKPVNISHGYLATFDRLRMLPVPPGRQNTCFALRANGQLRLMYGPMFHWVGVLCTFESIFYQTPFLIPPDKPLTQSLFTEIMETDHPPVWALATPPMMENLCASEEGQKELSKMKVLTYGGAPLAHATGEKVASLLRLQTMFGSSETAYTPSLLCEDPADWDYLEWNPSFEHKMEDAGDGLWELVLPRPTSRYHHAIFYSQPDLQEYRTGDLFLPHPSKPDLWHYEGRRDDIIVLTNGEKFNPTQAEKQIQTHPLVKNAAIFGQARFQAALLIEPEWDSLEENWKPDQFVQGLQTVLSEANELLPAYGKIFDSHVAFASRDKPFALSPKGSLRRRMIFSDYSLDINKLYEPKDNLMLVPEMTPALDWTGSSVDVIQRWVQHEVTLLLQLDTVDLDEDLFNIGMDSLQAIRLTQILRKALESKTLKSESNARWAESEIYNLPTIRKLADKLDQHINGSKDGEMTPDSIGWPREDRLARKIWEHSLFLGSRGLTIALTGSTGELGSYLLDSLLKNPSIERVYCLNRSEDAKSRQISSFRAKGLPDVWITETSRIHFWHANLEQESLGLTSPQYNFLQEHVDLIIHNAWSVNFNKTLEGFEPQLTGVTNLLRLVEESPRAEFHFVSSVSANTDYTEKGIDWDDGICETASYLGSQALPYGYAESKFVAESLCELSFKRSGTRIVIYRVGQLGGPSTMKGGKWNPRDWFPSLVRSSQTMKILPDSLGLVSVNWLPIDTAARAMAELIENLFERKRTKKGDFIRYDIENPHSTDWTTLVPIVATACDAITVPLAEWVTKLESQAADSTVDSETLSKLPALPLLSFFRLMASSRDISHIECSASANSSAKSSTLGSIKAVDTKLMELWLRQLKEWIPDLII</sequence>
<dbReference type="InterPro" id="IPR042099">
    <property type="entry name" value="ANL_N_sf"/>
</dbReference>
<comment type="caution">
    <text evidence="4">The sequence shown here is derived from an EMBL/GenBank/DDBJ whole genome shotgun (WGS) entry which is preliminary data.</text>
</comment>
<dbReference type="PROSITE" id="PS50075">
    <property type="entry name" value="CARRIER"/>
    <property type="match status" value="1"/>
</dbReference>
<dbReference type="GO" id="GO:0031177">
    <property type="term" value="F:phosphopantetheine binding"/>
    <property type="evidence" value="ECO:0007669"/>
    <property type="project" value="InterPro"/>
</dbReference>
<dbReference type="InterPro" id="IPR013120">
    <property type="entry name" value="FAR_NAD-bd"/>
</dbReference>
<dbReference type="SUPFAM" id="SSF47336">
    <property type="entry name" value="ACP-like"/>
    <property type="match status" value="1"/>
</dbReference>
<dbReference type="InterPro" id="IPR036736">
    <property type="entry name" value="ACP-like_sf"/>
</dbReference>
<dbReference type="SMART" id="SM00823">
    <property type="entry name" value="PKS_PP"/>
    <property type="match status" value="1"/>
</dbReference>
<dbReference type="GO" id="GO:0044550">
    <property type="term" value="P:secondary metabolite biosynthetic process"/>
    <property type="evidence" value="ECO:0007669"/>
    <property type="project" value="UniProtKB-ARBA"/>
</dbReference>
<evidence type="ECO:0000313" key="4">
    <source>
        <dbReference type="EMBL" id="KAJ5712552.1"/>
    </source>
</evidence>
<accession>A0AAD6HFP7</accession>
<keyword evidence="5" id="KW-1185">Reference proteome</keyword>
<organism evidence="4 5">
    <name type="scientific">Penicillium malachiteum</name>
    <dbReference type="NCBI Taxonomy" id="1324776"/>
    <lineage>
        <taxon>Eukaryota</taxon>
        <taxon>Fungi</taxon>
        <taxon>Dikarya</taxon>
        <taxon>Ascomycota</taxon>
        <taxon>Pezizomycotina</taxon>
        <taxon>Eurotiomycetes</taxon>
        <taxon>Eurotiomycetidae</taxon>
        <taxon>Eurotiales</taxon>
        <taxon>Aspergillaceae</taxon>
        <taxon>Penicillium</taxon>
    </lineage>
</organism>
<dbReference type="EMBL" id="JAQJAN010000013">
    <property type="protein sequence ID" value="KAJ5712552.1"/>
    <property type="molecule type" value="Genomic_DNA"/>
</dbReference>
<dbReference type="SUPFAM" id="SSF56801">
    <property type="entry name" value="Acetyl-CoA synthetase-like"/>
    <property type="match status" value="1"/>
</dbReference>
<keyword evidence="1" id="KW-0596">Phosphopantetheine</keyword>
<dbReference type="Pfam" id="PF07993">
    <property type="entry name" value="NAD_binding_4"/>
    <property type="match status" value="1"/>
</dbReference>
<evidence type="ECO:0000256" key="1">
    <source>
        <dbReference type="ARBA" id="ARBA00022450"/>
    </source>
</evidence>
<dbReference type="InterPro" id="IPR000873">
    <property type="entry name" value="AMP-dep_synth/lig_dom"/>
</dbReference>
<dbReference type="InterPro" id="IPR051414">
    <property type="entry name" value="Adenylate-forming_Reductase"/>
</dbReference>
<feature type="domain" description="Carrier" evidence="3">
    <location>
        <begin position="562"/>
        <end position="646"/>
    </location>
</feature>
<dbReference type="PANTHER" id="PTHR43439">
    <property type="entry name" value="PHENYLACETATE-COENZYME A LIGASE"/>
    <property type="match status" value="1"/>
</dbReference>
<dbReference type="InterPro" id="IPR009081">
    <property type="entry name" value="PP-bd_ACP"/>
</dbReference>
<reference evidence="4" key="1">
    <citation type="journal article" date="2023" name="IMA Fungus">
        <title>Comparative genomic study of the Penicillium genus elucidates a diverse pangenome and 15 lateral gene transfer events.</title>
        <authorList>
            <person name="Petersen C."/>
            <person name="Sorensen T."/>
            <person name="Nielsen M.R."/>
            <person name="Sondergaard T.E."/>
            <person name="Sorensen J.L."/>
            <person name="Fitzpatrick D.A."/>
            <person name="Frisvad J.C."/>
            <person name="Nielsen K.L."/>
        </authorList>
    </citation>
    <scope>NUCLEOTIDE SEQUENCE</scope>
    <source>
        <strain evidence="4">IBT 17514</strain>
    </source>
</reference>
<dbReference type="Pfam" id="PF00501">
    <property type="entry name" value="AMP-binding"/>
    <property type="match status" value="1"/>
</dbReference>
<gene>
    <name evidence="4" type="ORF">N7493_009020</name>
</gene>
<dbReference type="PROSITE" id="PS00455">
    <property type="entry name" value="AMP_BINDING"/>
    <property type="match status" value="1"/>
</dbReference>
<dbReference type="SUPFAM" id="SSF51735">
    <property type="entry name" value="NAD(P)-binding Rossmann-fold domains"/>
    <property type="match status" value="1"/>
</dbReference>
<proteinExistence type="predicted"/>
<dbReference type="InterPro" id="IPR020806">
    <property type="entry name" value="PKS_PP-bd"/>
</dbReference>
<dbReference type="AlphaFoldDB" id="A0AAD6HFP7"/>
<dbReference type="Pfam" id="PF00550">
    <property type="entry name" value="PP-binding"/>
    <property type="match status" value="1"/>
</dbReference>
<dbReference type="Pfam" id="PF23562">
    <property type="entry name" value="AMP-binding_C_3"/>
    <property type="match status" value="1"/>
</dbReference>
<name>A0AAD6HFP7_9EURO</name>
<keyword evidence="2" id="KW-0597">Phosphoprotein</keyword>
<dbReference type="InterPro" id="IPR036291">
    <property type="entry name" value="NAD(P)-bd_dom_sf"/>
</dbReference>
<reference evidence="4" key="2">
    <citation type="submission" date="2023-01" db="EMBL/GenBank/DDBJ databases">
        <authorList>
            <person name="Petersen C."/>
        </authorList>
    </citation>
    <scope>NUCLEOTIDE SEQUENCE</scope>
    <source>
        <strain evidence="4">IBT 17514</strain>
    </source>
</reference>
<evidence type="ECO:0000256" key="2">
    <source>
        <dbReference type="ARBA" id="ARBA00022553"/>
    </source>
</evidence>
<dbReference type="Gene3D" id="1.10.1200.10">
    <property type="entry name" value="ACP-like"/>
    <property type="match status" value="1"/>
</dbReference>
<protein>
    <submittedName>
        <fullName evidence="4">NRPS-like enzyme</fullName>
    </submittedName>
</protein>
<evidence type="ECO:0000259" key="3">
    <source>
        <dbReference type="PROSITE" id="PS50075"/>
    </source>
</evidence>
<dbReference type="Gene3D" id="3.40.50.720">
    <property type="entry name" value="NAD(P)-binding Rossmann-like Domain"/>
    <property type="match status" value="1"/>
</dbReference>
<dbReference type="PANTHER" id="PTHR43439:SF2">
    <property type="entry name" value="ENZYME, PUTATIVE (JCVI)-RELATED"/>
    <property type="match status" value="1"/>
</dbReference>
<dbReference type="Proteomes" id="UP001215712">
    <property type="component" value="Unassembled WGS sequence"/>
</dbReference>